<dbReference type="Gene3D" id="3.30.40.10">
    <property type="entry name" value="Zinc/RING finger domain, C3HC4 (zinc finger)"/>
    <property type="match status" value="1"/>
</dbReference>
<dbReference type="EMBL" id="MU001501">
    <property type="protein sequence ID" value="KAF2444295.1"/>
    <property type="molecule type" value="Genomic_DNA"/>
</dbReference>
<dbReference type="GO" id="GO:0016567">
    <property type="term" value="P:protein ubiquitination"/>
    <property type="evidence" value="ECO:0007669"/>
    <property type="project" value="TreeGrafter"/>
</dbReference>
<evidence type="ECO:0000259" key="6">
    <source>
        <dbReference type="PROSITE" id="PS50089"/>
    </source>
</evidence>
<comment type="caution">
    <text evidence="7">The sequence shown here is derived from an EMBL/GenBank/DDBJ whole genome shotgun (WGS) entry which is preliminary data.</text>
</comment>
<feature type="region of interest" description="Disordered" evidence="5">
    <location>
        <begin position="1"/>
        <end position="22"/>
    </location>
</feature>
<protein>
    <recommendedName>
        <fullName evidence="6">RING-type domain-containing protein</fullName>
    </recommendedName>
</protein>
<dbReference type="PANTHER" id="PTHR45969">
    <property type="entry name" value="RING ZINC FINGER PROTEIN-RELATED"/>
    <property type="match status" value="1"/>
</dbReference>
<dbReference type="Pfam" id="PF13639">
    <property type="entry name" value="zf-RING_2"/>
    <property type="match status" value="1"/>
</dbReference>
<sequence>MAPPEVCGSPARPSTATHRQPPSRISINAIPLGTVQRLRDEAEARIAAQGRETDTVLLRRAQGHASALRQSGRTYRQRLRVVAAVGLLNMGPSLTQFFHDHENMSRAVMRSNEIARRSRSSLDVDTLTYVEICIIVVRNRLSHQWITSTFSSRARHEMRTTGAPDADISTLRGLLEDEIVRIITTWDELSIRDLADYELNNVGPDHNIDDLGQDARGPGVQSETMVDVVSELRVDNPIPTSTSQDTKGTNNPLPSPPPSPSPIFASNGTVVDAIQVDDDHCCSICTEPYTERHRAFSLTRCGHTFGKACINEWVNSTARNANLCPNCRAMLCVRRPRRPMSGSHAVPLPDDRDYLQSRLNQSTRLIQRLADVRAGLWGLHTRNAFFDECMDGLNERFFTGGLSWILVPTDSGETWTLQPHDWHA</sequence>
<feature type="domain" description="RING-type" evidence="6">
    <location>
        <begin position="282"/>
        <end position="328"/>
    </location>
</feature>
<dbReference type="AlphaFoldDB" id="A0A9P4PFV4"/>
<dbReference type="Proteomes" id="UP000799764">
    <property type="component" value="Unassembled WGS sequence"/>
</dbReference>
<accession>A0A9P4PFV4</accession>
<evidence type="ECO:0000256" key="5">
    <source>
        <dbReference type="SAM" id="MobiDB-lite"/>
    </source>
</evidence>
<dbReference type="InterPro" id="IPR013083">
    <property type="entry name" value="Znf_RING/FYVE/PHD"/>
</dbReference>
<evidence type="ECO:0000256" key="3">
    <source>
        <dbReference type="ARBA" id="ARBA00022833"/>
    </source>
</evidence>
<evidence type="ECO:0000313" key="8">
    <source>
        <dbReference type="Proteomes" id="UP000799764"/>
    </source>
</evidence>
<evidence type="ECO:0000256" key="4">
    <source>
        <dbReference type="PROSITE-ProRule" id="PRU00175"/>
    </source>
</evidence>
<dbReference type="PROSITE" id="PS50089">
    <property type="entry name" value="ZF_RING_2"/>
    <property type="match status" value="1"/>
</dbReference>
<dbReference type="SMART" id="SM00184">
    <property type="entry name" value="RING"/>
    <property type="match status" value="1"/>
</dbReference>
<feature type="compositionally biased region" description="Polar residues" evidence="5">
    <location>
        <begin position="238"/>
        <end position="251"/>
    </location>
</feature>
<dbReference type="SUPFAM" id="SSF57850">
    <property type="entry name" value="RING/U-box"/>
    <property type="match status" value="1"/>
</dbReference>
<evidence type="ECO:0000256" key="2">
    <source>
        <dbReference type="ARBA" id="ARBA00022771"/>
    </source>
</evidence>
<dbReference type="PANTHER" id="PTHR45969:SF69">
    <property type="entry name" value="FINGER DOMAIN PROTEIN, PUTATIVE (AFU_ORTHOLOGUE AFUA_3G12190)-RELATED"/>
    <property type="match status" value="1"/>
</dbReference>
<reference evidence="7" key="1">
    <citation type="journal article" date="2020" name="Stud. Mycol.">
        <title>101 Dothideomycetes genomes: a test case for predicting lifestyles and emergence of pathogens.</title>
        <authorList>
            <person name="Haridas S."/>
            <person name="Albert R."/>
            <person name="Binder M."/>
            <person name="Bloem J."/>
            <person name="Labutti K."/>
            <person name="Salamov A."/>
            <person name="Andreopoulos B."/>
            <person name="Baker S."/>
            <person name="Barry K."/>
            <person name="Bills G."/>
            <person name="Bluhm B."/>
            <person name="Cannon C."/>
            <person name="Castanera R."/>
            <person name="Culley D."/>
            <person name="Daum C."/>
            <person name="Ezra D."/>
            <person name="Gonzalez J."/>
            <person name="Henrissat B."/>
            <person name="Kuo A."/>
            <person name="Liang C."/>
            <person name="Lipzen A."/>
            <person name="Lutzoni F."/>
            <person name="Magnuson J."/>
            <person name="Mondo S."/>
            <person name="Nolan M."/>
            <person name="Ohm R."/>
            <person name="Pangilinan J."/>
            <person name="Park H.-J."/>
            <person name="Ramirez L."/>
            <person name="Alfaro M."/>
            <person name="Sun H."/>
            <person name="Tritt A."/>
            <person name="Yoshinaga Y."/>
            <person name="Zwiers L.-H."/>
            <person name="Turgeon B."/>
            <person name="Goodwin S."/>
            <person name="Spatafora J."/>
            <person name="Crous P."/>
            <person name="Grigoriev I."/>
        </authorList>
    </citation>
    <scope>NUCLEOTIDE SEQUENCE</scope>
    <source>
        <strain evidence="7">CBS 690.94</strain>
    </source>
</reference>
<dbReference type="InterPro" id="IPR001841">
    <property type="entry name" value="Znf_RING"/>
</dbReference>
<evidence type="ECO:0000256" key="1">
    <source>
        <dbReference type="ARBA" id="ARBA00022723"/>
    </source>
</evidence>
<proteinExistence type="predicted"/>
<keyword evidence="1" id="KW-0479">Metal-binding</keyword>
<name>A0A9P4PFV4_9PLEO</name>
<feature type="compositionally biased region" description="Polar residues" evidence="5">
    <location>
        <begin position="12"/>
        <end position="22"/>
    </location>
</feature>
<organism evidence="7 8">
    <name type="scientific">Karstenula rhodostoma CBS 690.94</name>
    <dbReference type="NCBI Taxonomy" id="1392251"/>
    <lineage>
        <taxon>Eukaryota</taxon>
        <taxon>Fungi</taxon>
        <taxon>Dikarya</taxon>
        <taxon>Ascomycota</taxon>
        <taxon>Pezizomycotina</taxon>
        <taxon>Dothideomycetes</taxon>
        <taxon>Pleosporomycetidae</taxon>
        <taxon>Pleosporales</taxon>
        <taxon>Massarineae</taxon>
        <taxon>Didymosphaeriaceae</taxon>
        <taxon>Karstenula</taxon>
    </lineage>
</organism>
<gene>
    <name evidence="7" type="ORF">P171DRAFT_432355</name>
</gene>
<dbReference type="GO" id="GO:0061630">
    <property type="term" value="F:ubiquitin protein ligase activity"/>
    <property type="evidence" value="ECO:0007669"/>
    <property type="project" value="TreeGrafter"/>
</dbReference>
<dbReference type="GO" id="GO:0008270">
    <property type="term" value="F:zinc ion binding"/>
    <property type="evidence" value="ECO:0007669"/>
    <property type="project" value="UniProtKB-KW"/>
</dbReference>
<dbReference type="OrthoDB" id="2849579at2759"/>
<keyword evidence="3" id="KW-0862">Zinc</keyword>
<feature type="region of interest" description="Disordered" evidence="5">
    <location>
        <begin position="235"/>
        <end position="263"/>
    </location>
</feature>
<keyword evidence="2 4" id="KW-0863">Zinc-finger</keyword>
<evidence type="ECO:0000313" key="7">
    <source>
        <dbReference type="EMBL" id="KAF2444295.1"/>
    </source>
</evidence>
<keyword evidence="8" id="KW-1185">Reference proteome</keyword>